<dbReference type="PANTHER" id="PTHR30404">
    <property type="entry name" value="N-ACETYLMURAMOYL-L-ALANINE AMIDASE"/>
    <property type="match status" value="1"/>
</dbReference>
<dbReference type="GO" id="GO:0008745">
    <property type="term" value="F:N-acetylmuramoyl-L-alanine amidase activity"/>
    <property type="evidence" value="ECO:0007669"/>
    <property type="project" value="InterPro"/>
</dbReference>
<dbReference type="Gene3D" id="2.30.30.40">
    <property type="entry name" value="SH3 Domains"/>
    <property type="match status" value="1"/>
</dbReference>
<dbReference type="InterPro" id="IPR003646">
    <property type="entry name" value="SH3-like_bac-type"/>
</dbReference>
<dbReference type="InterPro" id="IPR002508">
    <property type="entry name" value="MurNAc-LAA_cat"/>
</dbReference>
<reference evidence="7 8" key="1">
    <citation type="submission" date="2016-04" db="EMBL/GenBank/DDBJ databases">
        <title>Complete genome sequence of Bacillus oceanisediminis strain 2691.</title>
        <authorList>
            <person name="Jeong H."/>
            <person name="Kim H.J."/>
            <person name="Lee D.-W."/>
        </authorList>
    </citation>
    <scope>NUCLEOTIDE SEQUENCE [LARGE SCALE GENOMIC DNA]</scope>
    <source>
        <strain evidence="7 8">2691</strain>
        <plasmid evidence="8">pbo1</plasmid>
    </source>
</reference>
<dbReference type="PROSITE" id="PS51272">
    <property type="entry name" value="SLH"/>
    <property type="match status" value="2"/>
</dbReference>
<geneLocation type="plasmid" evidence="8">
    <name>pbo1</name>
</geneLocation>
<evidence type="ECO:0008006" key="9">
    <source>
        <dbReference type="Google" id="ProtNLM"/>
    </source>
</evidence>
<dbReference type="Pfam" id="PF08239">
    <property type="entry name" value="SH3_3"/>
    <property type="match status" value="1"/>
</dbReference>
<gene>
    <name evidence="7" type="ORF">A361_27550</name>
</gene>
<keyword evidence="1 4" id="KW-0732">Signal</keyword>
<protein>
    <recommendedName>
        <fullName evidence="9">Cell wall hydrolase</fullName>
    </recommendedName>
</protein>
<name>A0A160MII7_9BACI</name>
<keyword evidence="7" id="KW-0614">Plasmid</keyword>
<dbReference type="EMBL" id="CP015507">
    <property type="protein sequence ID" value="AND42934.1"/>
    <property type="molecule type" value="Genomic_DNA"/>
</dbReference>
<feature type="domain" description="SH3b" evidence="6">
    <location>
        <begin position="197"/>
        <end position="259"/>
    </location>
</feature>
<dbReference type="GO" id="GO:0030288">
    <property type="term" value="C:outer membrane-bounded periplasmic space"/>
    <property type="evidence" value="ECO:0007669"/>
    <property type="project" value="TreeGrafter"/>
</dbReference>
<dbReference type="GO" id="GO:0071555">
    <property type="term" value="P:cell wall organization"/>
    <property type="evidence" value="ECO:0007669"/>
    <property type="project" value="UniProtKB-KW"/>
</dbReference>
<dbReference type="eggNOG" id="COG0860">
    <property type="taxonomic scope" value="Bacteria"/>
</dbReference>
<keyword evidence="2" id="KW-0378">Hydrolase</keyword>
<dbReference type="AlphaFoldDB" id="A0A160MII7"/>
<dbReference type="PANTHER" id="PTHR30404:SF0">
    <property type="entry name" value="N-ACETYLMURAMOYL-L-ALANINE AMIDASE AMIC"/>
    <property type="match status" value="1"/>
</dbReference>
<dbReference type="SUPFAM" id="SSF53187">
    <property type="entry name" value="Zn-dependent exopeptidases"/>
    <property type="match status" value="1"/>
</dbReference>
<dbReference type="Pfam" id="PF00395">
    <property type="entry name" value="SLH"/>
    <property type="match status" value="2"/>
</dbReference>
<organism evidence="7 8">
    <name type="scientific">Cytobacillus oceanisediminis 2691</name>
    <dbReference type="NCBI Taxonomy" id="1196031"/>
    <lineage>
        <taxon>Bacteria</taxon>
        <taxon>Bacillati</taxon>
        <taxon>Bacillota</taxon>
        <taxon>Bacilli</taxon>
        <taxon>Bacillales</taxon>
        <taxon>Bacillaceae</taxon>
        <taxon>Cytobacillus</taxon>
    </lineage>
</organism>
<dbReference type="Proteomes" id="UP000077856">
    <property type="component" value="Plasmid pBO1"/>
</dbReference>
<feature type="domain" description="SLH" evidence="5">
    <location>
        <begin position="23"/>
        <end position="82"/>
    </location>
</feature>
<dbReference type="SMART" id="SM00287">
    <property type="entry name" value="SH3b"/>
    <property type="match status" value="1"/>
</dbReference>
<evidence type="ECO:0000256" key="4">
    <source>
        <dbReference type="SAM" id="SignalP"/>
    </source>
</evidence>
<proteinExistence type="predicted"/>
<dbReference type="Gene3D" id="3.40.630.40">
    <property type="entry name" value="Zn-dependent exopeptidases"/>
    <property type="match status" value="1"/>
</dbReference>
<evidence type="ECO:0000313" key="7">
    <source>
        <dbReference type="EMBL" id="AND42934.1"/>
    </source>
</evidence>
<accession>A0A160MII7</accession>
<sequence>MKRLLILLFTATFLLFTFASPGSAESFSDLGVNHRAEREINYLKIGDIVSGTSATRFSPNKQVTRGEAAAMIGRALQYSSGNSSTNFKDVSSSYFASGYINDAYKNGILSGYPDGTFRPNKSVTRGEMALMLNRAFNLGGSNTSSSGTVLMNLGIAQGYPDGTFGLNKTLIRSDFAVFLARSINEELRTRRASVSFSKKALVNADVLNVRSGPSIKYPVVNKLETGTQVNIGYSIGKWAYISVGGSKGFVHQDYLSINSLQGSSGTKNPLSDETIIIDPGHGYPDTGASGYGIYEKDVVLDTALRLNTYIKKSPFAVVMTRDRDTKIELKDRVSKAQNANGDLFVSIHANSFNGSGHGTETYYYSASQNPNVNQSKAAAKYIQNRLLEAWELNDRGVKNGDFHVIRENSMPAVLVELGFIDNKTDNDKLRSPQWRELAAKAIYLGILDYYHHYQKKDVASLYQQLGASPSEKLH</sequence>
<evidence type="ECO:0000259" key="6">
    <source>
        <dbReference type="PROSITE" id="PS51781"/>
    </source>
</evidence>
<evidence type="ECO:0000256" key="1">
    <source>
        <dbReference type="ARBA" id="ARBA00022729"/>
    </source>
</evidence>
<evidence type="ECO:0000313" key="8">
    <source>
        <dbReference type="Proteomes" id="UP000077856"/>
    </source>
</evidence>
<dbReference type="InterPro" id="IPR050695">
    <property type="entry name" value="N-acetylmuramoyl_amidase_3"/>
</dbReference>
<dbReference type="GO" id="GO:0009253">
    <property type="term" value="P:peptidoglycan catabolic process"/>
    <property type="evidence" value="ECO:0007669"/>
    <property type="project" value="InterPro"/>
</dbReference>
<dbReference type="Pfam" id="PF01520">
    <property type="entry name" value="Amidase_3"/>
    <property type="match status" value="1"/>
</dbReference>
<evidence type="ECO:0000256" key="3">
    <source>
        <dbReference type="ARBA" id="ARBA00023316"/>
    </source>
</evidence>
<dbReference type="PROSITE" id="PS51781">
    <property type="entry name" value="SH3B"/>
    <property type="match status" value="1"/>
</dbReference>
<dbReference type="KEGG" id="bon:A361_27550"/>
<dbReference type="InterPro" id="IPR001119">
    <property type="entry name" value="SLH_dom"/>
</dbReference>
<feature type="domain" description="SLH" evidence="5">
    <location>
        <begin position="83"/>
        <end position="146"/>
    </location>
</feature>
<feature type="chain" id="PRO_5038545540" description="Cell wall hydrolase" evidence="4">
    <location>
        <begin position="20"/>
        <end position="474"/>
    </location>
</feature>
<dbReference type="CDD" id="cd02696">
    <property type="entry name" value="MurNAc-LAA"/>
    <property type="match status" value="1"/>
</dbReference>
<keyword evidence="3" id="KW-0961">Cell wall biogenesis/degradation</keyword>
<dbReference type="SMART" id="SM00646">
    <property type="entry name" value="Ami_3"/>
    <property type="match status" value="1"/>
</dbReference>
<evidence type="ECO:0000256" key="2">
    <source>
        <dbReference type="ARBA" id="ARBA00022801"/>
    </source>
</evidence>
<evidence type="ECO:0000259" key="5">
    <source>
        <dbReference type="PROSITE" id="PS51272"/>
    </source>
</evidence>
<feature type="signal peptide" evidence="4">
    <location>
        <begin position="1"/>
        <end position="19"/>
    </location>
</feature>